<protein>
    <submittedName>
        <fullName evidence="1">Uncharacterized protein</fullName>
    </submittedName>
</protein>
<sequence length="170" mass="18585">MRNYTLFFEHVLDNVNWNPSKARAHARTRRAIQQQDRARSGGLFTHRRHGIEASPARSSLSIVNVIRGGRARVVPVGGVAGAGTMLNAGAVAQGSKFEQPLRLGHALDHRGARLVEARAYLDSMLVNTAIGLNEAELFAYSDSRDEMTPWVTLPMADLVVASGLKNEMPK</sequence>
<dbReference type="EMBL" id="CAJPDR010000016">
    <property type="protein sequence ID" value="CAF9906367.1"/>
    <property type="molecule type" value="Genomic_DNA"/>
</dbReference>
<gene>
    <name evidence="1" type="ORF">ALECFALPRED_002213</name>
</gene>
<organism evidence="1 2">
    <name type="scientific">Alectoria fallacina</name>
    <dbReference type="NCBI Taxonomy" id="1903189"/>
    <lineage>
        <taxon>Eukaryota</taxon>
        <taxon>Fungi</taxon>
        <taxon>Dikarya</taxon>
        <taxon>Ascomycota</taxon>
        <taxon>Pezizomycotina</taxon>
        <taxon>Lecanoromycetes</taxon>
        <taxon>OSLEUM clade</taxon>
        <taxon>Lecanoromycetidae</taxon>
        <taxon>Lecanorales</taxon>
        <taxon>Lecanorineae</taxon>
        <taxon>Parmeliaceae</taxon>
        <taxon>Alectoria</taxon>
    </lineage>
</organism>
<reference evidence="1" key="1">
    <citation type="submission" date="2021-03" db="EMBL/GenBank/DDBJ databases">
        <authorList>
            <person name="Tagirdzhanova G."/>
        </authorList>
    </citation>
    <scope>NUCLEOTIDE SEQUENCE</scope>
</reference>
<dbReference type="OrthoDB" id="10264449at2759"/>
<proteinExistence type="predicted"/>
<name>A0A8H3HXD6_9LECA</name>
<evidence type="ECO:0000313" key="1">
    <source>
        <dbReference type="EMBL" id="CAF9906367.1"/>
    </source>
</evidence>
<dbReference type="Proteomes" id="UP000664203">
    <property type="component" value="Unassembled WGS sequence"/>
</dbReference>
<evidence type="ECO:0000313" key="2">
    <source>
        <dbReference type="Proteomes" id="UP000664203"/>
    </source>
</evidence>
<keyword evidence="2" id="KW-1185">Reference proteome</keyword>
<dbReference type="AlphaFoldDB" id="A0A8H3HXD6"/>
<accession>A0A8H3HXD6</accession>
<comment type="caution">
    <text evidence="1">The sequence shown here is derived from an EMBL/GenBank/DDBJ whole genome shotgun (WGS) entry which is preliminary data.</text>
</comment>